<name>A0AA37S7J4_9GAMM</name>
<keyword evidence="7" id="KW-0547">Nucleotide-binding</keyword>
<evidence type="ECO:0000256" key="4">
    <source>
        <dbReference type="ARBA" id="ARBA00022490"/>
    </source>
</evidence>
<evidence type="ECO:0000256" key="6">
    <source>
        <dbReference type="ARBA" id="ARBA00022723"/>
    </source>
</evidence>
<dbReference type="FunFam" id="3.40.50.300:FF:000406">
    <property type="entry name" value="tRNA (N6-adenosine(37)-N6)-threonylcarbamoyltransferase complex ATPase TsaE"/>
    <property type="match status" value="1"/>
</dbReference>
<dbReference type="SUPFAM" id="SSF52540">
    <property type="entry name" value="P-loop containing nucleoside triphosphate hydrolases"/>
    <property type="match status" value="1"/>
</dbReference>
<dbReference type="AlphaFoldDB" id="A0AA37S7J4"/>
<evidence type="ECO:0000256" key="3">
    <source>
        <dbReference type="ARBA" id="ARBA00019010"/>
    </source>
</evidence>
<dbReference type="GO" id="GO:0005524">
    <property type="term" value="F:ATP binding"/>
    <property type="evidence" value="ECO:0007669"/>
    <property type="project" value="UniProtKB-KW"/>
</dbReference>
<organism evidence="11 12">
    <name type="scientific">Litoribrevibacter albus</name>
    <dbReference type="NCBI Taxonomy" id="1473156"/>
    <lineage>
        <taxon>Bacteria</taxon>
        <taxon>Pseudomonadati</taxon>
        <taxon>Pseudomonadota</taxon>
        <taxon>Gammaproteobacteria</taxon>
        <taxon>Oceanospirillales</taxon>
        <taxon>Oceanospirillaceae</taxon>
        <taxon>Litoribrevibacter</taxon>
    </lineage>
</organism>
<evidence type="ECO:0000256" key="10">
    <source>
        <dbReference type="ARBA" id="ARBA00032441"/>
    </source>
</evidence>
<dbReference type="GO" id="GO:0046872">
    <property type="term" value="F:metal ion binding"/>
    <property type="evidence" value="ECO:0007669"/>
    <property type="project" value="UniProtKB-KW"/>
</dbReference>
<evidence type="ECO:0000313" key="12">
    <source>
        <dbReference type="Proteomes" id="UP001161389"/>
    </source>
</evidence>
<evidence type="ECO:0000256" key="5">
    <source>
        <dbReference type="ARBA" id="ARBA00022694"/>
    </source>
</evidence>
<dbReference type="InterPro" id="IPR003442">
    <property type="entry name" value="T6A_TsaE"/>
</dbReference>
<dbReference type="PANTHER" id="PTHR33540:SF2">
    <property type="entry name" value="TRNA THREONYLCARBAMOYLADENOSINE BIOSYNTHESIS PROTEIN TSAE"/>
    <property type="match status" value="1"/>
</dbReference>
<gene>
    <name evidence="11" type="ORF">GCM10007876_11080</name>
</gene>
<dbReference type="RefSeq" id="WP_284379765.1">
    <property type="nucleotide sequence ID" value="NZ_BSNM01000006.1"/>
</dbReference>
<dbReference type="Proteomes" id="UP001161389">
    <property type="component" value="Unassembled WGS sequence"/>
</dbReference>
<evidence type="ECO:0000256" key="1">
    <source>
        <dbReference type="ARBA" id="ARBA00004496"/>
    </source>
</evidence>
<reference evidence="11" key="1">
    <citation type="journal article" date="2014" name="Int. J. Syst. Evol. Microbiol.">
        <title>Complete genome sequence of Corynebacterium casei LMG S-19264T (=DSM 44701T), isolated from a smear-ripened cheese.</title>
        <authorList>
            <consortium name="US DOE Joint Genome Institute (JGI-PGF)"/>
            <person name="Walter F."/>
            <person name="Albersmeier A."/>
            <person name="Kalinowski J."/>
            <person name="Ruckert C."/>
        </authorList>
    </citation>
    <scope>NUCLEOTIDE SEQUENCE</scope>
    <source>
        <strain evidence="11">NBRC 110071</strain>
    </source>
</reference>
<evidence type="ECO:0000313" key="11">
    <source>
        <dbReference type="EMBL" id="GLQ30630.1"/>
    </source>
</evidence>
<keyword evidence="12" id="KW-1185">Reference proteome</keyword>
<keyword evidence="6" id="KW-0479">Metal-binding</keyword>
<evidence type="ECO:0000256" key="2">
    <source>
        <dbReference type="ARBA" id="ARBA00007599"/>
    </source>
</evidence>
<keyword evidence="8" id="KW-0067">ATP-binding</keyword>
<comment type="subcellular location">
    <subcellularLocation>
        <location evidence="1">Cytoplasm</location>
    </subcellularLocation>
</comment>
<evidence type="ECO:0000256" key="7">
    <source>
        <dbReference type="ARBA" id="ARBA00022741"/>
    </source>
</evidence>
<reference evidence="11" key="2">
    <citation type="submission" date="2023-01" db="EMBL/GenBank/DDBJ databases">
        <title>Draft genome sequence of Litoribrevibacter albus strain NBRC 110071.</title>
        <authorList>
            <person name="Sun Q."/>
            <person name="Mori K."/>
        </authorList>
    </citation>
    <scope>NUCLEOTIDE SEQUENCE</scope>
    <source>
        <strain evidence="11">NBRC 110071</strain>
    </source>
</reference>
<evidence type="ECO:0000256" key="8">
    <source>
        <dbReference type="ARBA" id="ARBA00022840"/>
    </source>
</evidence>
<keyword evidence="5" id="KW-0819">tRNA processing</keyword>
<dbReference type="GO" id="GO:0002949">
    <property type="term" value="P:tRNA threonylcarbamoyladenosine modification"/>
    <property type="evidence" value="ECO:0007669"/>
    <property type="project" value="InterPro"/>
</dbReference>
<dbReference type="Gene3D" id="3.40.50.300">
    <property type="entry name" value="P-loop containing nucleotide triphosphate hydrolases"/>
    <property type="match status" value="1"/>
</dbReference>
<dbReference type="PANTHER" id="PTHR33540">
    <property type="entry name" value="TRNA THREONYLCARBAMOYLADENOSINE BIOSYNTHESIS PROTEIN TSAE"/>
    <property type="match status" value="1"/>
</dbReference>
<protein>
    <recommendedName>
        <fullName evidence="3">tRNA threonylcarbamoyladenosine biosynthesis protein TsaE</fullName>
    </recommendedName>
    <alternativeName>
        <fullName evidence="10">t(6)A37 threonylcarbamoyladenosine biosynthesis protein TsaE</fullName>
    </alternativeName>
</protein>
<comment type="caution">
    <text evidence="11">The sequence shown here is derived from an EMBL/GenBank/DDBJ whole genome shotgun (WGS) entry which is preliminary data.</text>
</comment>
<keyword evidence="9" id="KW-0460">Magnesium</keyword>
<keyword evidence="4" id="KW-0963">Cytoplasm</keyword>
<dbReference type="EMBL" id="BSNM01000006">
    <property type="protein sequence ID" value="GLQ30630.1"/>
    <property type="molecule type" value="Genomic_DNA"/>
</dbReference>
<dbReference type="GO" id="GO:0005737">
    <property type="term" value="C:cytoplasm"/>
    <property type="evidence" value="ECO:0007669"/>
    <property type="project" value="UniProtKB-SubCell"/>
</dbReference>
<dbReference type="InterPro" id="IPR027417">
    <property type="entry name" value="P-loop_NTPase"/>
</dbReference>
<evidence type="ECO:0000256" key="9">
    <source>
        <dbReference type="ARBA" id="ARBA00022842"/>
    </source>
</evidence>
<dbReference type="Pfam" id="PF02367">
    <property type="entry name" value="TsaE"/>
    <property type="match status" value="1"/>
</dbReference>
<proteinExistence type="inferred from homology"/>
<comment type="similarity">
    <text evidence="2">Belongs to the TsaE family.</text>
</comment>
<accession>A0AA37S7J4</accession>
<sequence>MLFSRYLDNETETLWLAGQFATVLKGTGVVYLHGHLGAGKTTFCRGVLSAYGHSGAVKSPTYTLVEPYKVGGYQVYHFDLYRLSDPEELEYMGIRDYFEDQALCLVEWPSQGEGVLPDPDLHVRLQADEGGRFLEIESSSDYGRNVLVDLENFLSETQE</sequence>
<dbReference type="NCBIfam" id="TIGR00150">
    <property type="entry name" value="T6A_YjeE"/>
    <property type="match status" value="1"/>
</dbReference>